<proteinExistence type="predicted"/>
<dbReference type="STRING" id="1458461.BN1012_Phect2183"/>
<sequence length="78" mass="8990">MFASAGAYHQYFHVCRARQKEVKWSALCVCPIAYRAAEGYADRVLARSLAPLEPIENRREIRLSFKRIHTCKATRIGH</sequence>
<dbReference type="AlphaFoldDB" id="X5MNT7"/>
<dbReference type="KEGG" id="pect:BN1012_Phect2183"/>
<dbReference type="EMBL" id="HG966617">
    <property type="protein sequence ID" value="CDO60396.1"/>
    <property type="molecule type" value="Genomic_DNA"/>
</dbReference>
<reference evidence="1 2" key="1">
    <citation type="journal article" date="2014" name="Front. Genet.">
        <title>Genome and metabolic network of "Candidatus Phaeomarinobacter ectocarpi" Ec32, a new candidate genus of Alphaproteobacteria frequently associated with brown algae.</title>
        <authorList>
            <person name="Dittami S.M."/>
            <person name="Barbeyron T."/>
            <person name="Boyen C."/>
            <person name="Cambefort J."/>
            <person name="Collet G."/>
            <person name="Delage L."/>
            <person name="Gobet A."/>
            <person name="Groisillier A."/>
            <person name="Leblanc C."/>
            <person name="Michel G."/>
            <person name="Scornet D."/>
            <person name="Siegel A."/>
            <person name="Tapia J.E."/>
            <person name="Tonon T."/>
        </authorList>
    </citation>
    <scope>NUCLEOTIDE SEQUENCE [LARGE SCALE GENOMIC DNA]</scope>
    <source>
        <strain evidence="1 2">Ec32</strain>
    </source>
</reference>
<protein>
    <submittedName>
        <fullName evidence="1">Uncharacterized protein</fullName>
    </submittedName>
</protein>
<evidence type="ECO:0000313" key="2">
    <source>
        <dbReference type="Proteomes" id="UP000032160"/>
    </source>
</evidence>
<dbReference type="HOGENOM" id="CLU_2615452_0_0_5"/>
<dbReference type="Proteomes" id="UP000032160">
    <property type="component" value="Chromosome I"/>
</dbReference>
<name>X5MNT7_9HYPH</name>
<organism evidence="1 2">
    <name type="scientific">Candidatus Phaeomarinibacter ectocarpi</name>
    <dbReference type="NCBI Taxonomy" id="1458461"/>
    <lineage>
        <taxon>Bacteria</taxon>
        <taxon>Pseudomonadati</taxon>
        <taxon>Pseudomonadota</taxon>
        <taxon>Alphaproteobacteria</taxon>
        <taxon>Hyphomicrobiales</taxon>
        <taxon>Parvibaculaceae</taxon>
        <taxon>Candidatus Phaeomarinibacter</taxon>
    </lineage>
</organism>
<evidence type="ECO:0000313" key="1">
    <source>
        <dbReference type="EMBL" id="CDO60396.1"/>
    </source>
</evidence>
<keyword evidence="2" id="KW-1185">Reference proteome</keyword>
<gene>
    <name evidence="1" type="ORF">BN1012_Phect2183</name>
</gene>
<accession>X5MNT7</accession>